<proteinExistence type="predicted"/>
<accession>A0A1I4GHY8</accession>
<evidence type="ECO:0000313" key="1">
    <source>
        <dbReference type="EMBL" id="SFL29489.1"/>
    </source>
</evidence>
<dbReference type="Proteomes" id="UP000181969">
    <property type="component" value="Unassembled WGS sequence"/>
</dbReference>
<protein>
    <submittedName>
        <fullName evidence="1">Uncharacterized protein</fullName>
    </submittedName>
</protein>
<dbReference type="EMBL" id="FOTJ01000004">
    <property type="protein sequence ID" value="SFL29489.1"/>
    <property type="molecule type" value="Genomic_DNA"/>
</dbReference>
<dbReference type="AlphaFoldDB" id="A0A1I4GHY8"/>
<gene>
    <name evidence="1" type="ORF">SAMN05216438_10451</name>
</gene>
<name>A0A1I4GHY8_9LACT</name>
<sequence length="118" mass="13563">MVFFVIENEYKKKYTYDKNDMEVFIMLKAYILYGNDKSFAATGSSISGGKSNLDSDWLSKVKNRVGDDAQIHKGYLSDLLSDKNDEFDYIFYYPTATLYIDEVSKSFSNSKILAIDKL</sequence>
<organism evidence="1 2">
    <name type="scientific">Lactococcus garvieae</name>
    <dbReference type="NCBI Taxonomy" id="1363"/>
    <lineage>
        <taxon>Bacteria</taxon>
        <taxon>Bacillati</taxon>
        <taxon>Bacillota</taxon>
        <taxon>Bacilli</taxon>
        <taxon>Lactobacillales</taxon>
        <taxon>Streptococcaceae</taxon>
        <taxon>Lactococcus</taxon>
    </lineage>
</organism>
<evidence type="ECO:0000313" key="2">
    <source>
        <dbReference type="Proteomes" id="UP000181969"/>
    </source>
</evidence>
<reference evidence="1 2" key="1">
    <citation type="submission" date="2016-10" db="EMBL/GenBank/DDBJ databases">
        <authorList>
            <person name="de Groot N.N."/>
        </authorList>
    </citation>
    <scope>NUCLEOTIDE SEQUENCE [LARGE SCALE GENOMIC DNA]</scope>
    <source>
        <strain evidence="1 2">M79</strain>
    </source>
</reference>